<protein>
    <submittedName>
        <fullName evidence="1">Uncharacterized protein</fullName>
    </submittedName>
</protein>
<proteinExistence type="predicted"/>
<dbReference type="Proteomes" id="UP001163603">
    <property type="component" value="Chromosome 10"/>
</dbReference>
<accession>A0ACC0XZA0</accession>
<comment type="caution">
    <text evidence="1">The sequence shown here is derived from an EMBL/GenBank/DDBJ whole genome shotgun (WGS) entry which is preliminary data.</text>
</comment>
<reference evidence="2" key="1">
    <citation type="journal article" date="2023" name="G3 (Bethesda)">
        <title>Genome assembly and association tests identify interacting loci associated with vigor, precocity, and sex in interspecific pistachio rootstocks.</title>
        <authorList>
            <person name="Palmer W."/>
            <person name="Jacygrad E."/>
            <person name="Sagayaradj S."/>
            <person name="Cavanaugh K."/>
            <person name="Han R."/>
            <person name="Bertier L."/>
            <person name="Beede B."/>
            <person name="Kafkas S."/>
            <person name="Golino D."/>
            <person name="Preece J."/>
            <person name="Michelmore R."/>
        </authorList>
    </citation>
    <scope>NUCLEOTIDE SEQUENCE [LARGE SCALE GENOMIC DNA]</scope>
</reference>
<sequence length="57" mass="6433">MKLHDENSSGTEHVTSKVVEVEPNANKYCYLRAGCLLLFLIALFGCCWSLLLVIYLL</sequence>
<dbReference type="EMBL" id="CM047745">
    <property type="protein sequence ID" value="KAJ0025952.1"/>
    <property type="molecule type" value="Genomic_DNA"/>
</dbReference>
<name>A0ACC0XZA0_9ROSI</name>
<organism evidence="1 2">
    <name type="scientific">Pistacia integerrima</name>
    <dbReference type="NCBI Taxonomy" id="434235"/>
    <lineage>
        <taxon>Eukaryota</taxon>
        <taxon>Viridiplantae</taxon>
        <taxon>Streptophyta</taxon>
        <taxon>Embryophyta</taxon>
        <taxon>Tracheophyta</taxon>
        <taxon>Spermatophyta</taxon>
        <taxon>Magnoliopsida</taxon>
        <taxon>eudicotyledons</taxon>
        <taxon>Gunneridae</taxon>
        <taxon>Pentapetalae</taxon>
        <taxon>rosids</taxon>
        <taxon>malvids</taxon>
        <taxon>Sapindales</taxon>
        <taxon>Anacardiaceae</taxon>
        <taxon>Pistacia</taxon>
    </lineage>
</organism>
<evidence type="ECO:0000313" key="1">
    <source>
        <dbReference type="EMBL" id="KAJ0025952.1"/>
    </source>
</evidence>
<evidence type="ECO:0000313" key="2">
    <source>
        <dbReference type="Proteomes" id="UP001163603"/>
    </source>
</evidence>
<keyword evidence="2" id="KW-1185">Reference proteome</keyword>
<gene>
    <name evidence="1" type="ORF">Pint_07407</name>
</gene>